<evidence type="ECO:0000313" key="1">
    <source>
        <dbReference type="EMBL" id="QHT02083.1"/>
    </source>
</evidence>
<proteinExistence type="predicted"/>
<dbReference type="AlphaFoldDB" id="A0A6C0CCT2"/>
<reference evidence="1" key="1">
    <citation type="journal article" date="2020" name="Nature">
        <title>Giant virus diversity and host interactions through global metagenomics.</title>
        <authorList>
            <person name="Schulz F."/>
            <person name="Roux S."/>
            <person name="Paez-Espino D."/>
            <person name="Jungbluth S."/>
            <person name="Walsh D.A."/>
            <person name="Denef V.J."/>
            <person name="McMahon K.D."/>
            <person name="Konstantinidis K.T."/>
            <person name="Eloe-Fadrosh E.A."/>
            <person name="Kyrpides N.C."/>
            <person name="Woyke T."/>
        </authorList>
    </citation>
    <scope>NUCLEOTIDE SEQUENCE</scope>
    <source>
        <strain evidence="1">GVMAG-M-3300020565-3</strain>
    </source>
</reference>
<name>A0A6C0CCT2_9ZZZZ</name>
<accession>A0A6C0CCT2</accession>
<dbReference type="EMBL" id="MN739390">
    <property type="protein sequence ID" value="QHT02083.1"/>
    <property type="molecule type" value="Genomic_DNA"/>
</dbReference>
<organism evidence="1">
    <name type="scientific">viral metagenome</name>
    <dbReference type="NCBI Taxonomy" id="1070528"/>
    <lineage>
        <taxon>unclassified sequences</taxon>
        <taxon>metagenomes</taxon>
        <taxon>organismal metagenomes</taxon>
    </lineage>
</organism>
<protein>
    <submittedName>
        <fullName evidence="1">Uncharacterized protein</fullName>
    </submittedName>
</protein>
<sequence length="164" mass="19153">MSKNFTYNRTSFYKNLVFAKFDDKVYVEVFNCASSSVVLPYSDLMKNEYLKTYYELSLAAIGKPNIDSDYYGTNDPNYVPTKYERNSEMYVDTIYIIEDDLTHAKVAKKGNTHQSINLNRLKKMKVSTDAKIEEFFSKYNKVYGFEEENFAERKATYTALVNNL</sequence>